<evidence type="ECO:0000256" key="1">
    <source>
        <dbReference type="SAM" id="MobiDB-lite"/>
    </source>
</evidence>
<name>A0A6M4AUJ3_9SPHN</name>
<protein>
    <submittedName>
        <fullName evidence="3">Uncharacterized protein</fullName>
    </submittedName>
</protein>
<dbReference type="EMBL" id="CP053015">
    <property type="protein sequence ID" value="QJQ32704.1"/>
    <property type="molecule type" value="Genomic_DNA"/>
</dbReference>
<keyword evidence="2" id="KW-1133">Transmembrane helix</keyword>
<feature type="compositionally biased region" description="Basic and acidic residues" evidence="1">
    <location>
        <begin position="1"/>
        <end position="18"/>
    </location>
</feature>
<accession>A0A6M4AUJ3</accession>
<evidence type="ECO:0000313" key="3">
    <source>
        <dbReference type="EMBL" id="QJQ32704.1"/>
    </source>
</evidence>
<proteinExistence type="predicted"/>
<keyword evidence="4" id="KW-1185">Reference proteome</keyword>
<organism evidence="3 4">
    <name type="scientific">Sphingomonas lacunae</name>
    <dbReference type="NCBI Taxonomy" id="2698828"/>
    <lineage>
        <taxon>Bacteria</taxon>
        <taxon>Pseudomonadati</taxon>
        <taxon>Pseudomonadota</taxon>
        <taxon>Alphaproteobacteria</taxon>
        <taxon>Sphingomonadales</taxon>
        <taxon>Sphingomonadaceae</taxon>
        <taxon>Sphingomonas</taxon>
    </lineage>
</organism>
<dbReference type="RefSeq" id="WP_169946227.1">
    <property type="nucleotide sequence ID" value="NZ_CP053015.1"/>
</dbReference>
<gene>
    <name evidence="3" type="ORF">GV829_09815</name>
</gene>
<dbReference type="AlphaFoldDB" id="A0A6M4AUJ3"/>
<keyword evidence="2" id="KW-0472">Membrane</keyword>
<sequence>MSKKTTEKAHNDGSEFVRESTSPSDVAKDLLDQFVEFADKTVDEVSRVGQDVLKNEKAPKIAAGAAIGAVAGAVLPFMSLPLGLIAGAGYVAYRQAQKSE</sequence>
<dbReference type="Proteomes" id="UP000503018">
    <property type="component" value="Chromosome"/>
</dbReference>
<evidence type="ECO:0000256" key="2">
    <source>
        <dbReference type="SAM" id="Phobius"/>
    </source>
</evidence>
<dbReference type="KEGG" id="slan:GV829_09815"/>
<evidence type="ECO:0000313" key="4">
    <source>
        <dbReference type="Proteomes" id="UP000503018"/>
    </source>
</evidence>
<feature type="region of interest" description="Disordered" evidence="1">
    <location>
        <begin position="1"/>
        <end position="23"/>
    </location>
</feature>
<reference evidence="3 4" key="1">
    <citation type="submission" date="2020-01" db="EMBL/GenBank/DDBJ databases">
        <title>Sphingomonas sp. strain CSW-10.</title>
        <authorList>
            <person name="Chen W.-M."/>
        </authorList>
    </citation>
    <scope>NUCLEOTIDE SEQUENCE [LARGE SCALE GENOMIC DNA]</scope>
    <source>
        <strain evidence="3 4">CSW-10</strain>
    </source>
</reference>
<feature type="transmembrane region" description="Helical" evidence="2">
    <location>
        <begin position="61"/>
        <end position="93"/>
    </location>
</feature>
<keyword evidence="2" id="KW-0812">Transmembrane</keyword>